<keyword evidence="1" id="KW-0472">Membrane</keyword>
<gene>
    <name evidence="2" type="ORF">ACFSW8_08290</name>
</gene>
<reference evidence="3" key="1">
    <citation type="journal article" date="2019" name="Int. J. Syst. Evol. Microbiol.">
        <title>The Global Catalogue of Microorganisms (GCM) 10K type strain sequencing project: providing services to taxonomists for standard genome sequencing and annotation.</title>
        <authorList>
            <consortium name="The Broad Institute Genomics Platform"/>
            <consortium name="The Broad Institute Genome Sequencing Center for Infectious Disease"/>
            <person name="Wu L."/>
            <person name="Ma J."/>
        </authorList>
    </citation>
    <scope>NUCLEOTIDE SEQUENCE [LARGE SCALE GENOMIC DNA]</scope>
    <source>
        <strain evidence="3">CCUG 57942</strain>
    </source>
</reference>
<accession>A0ABW4ZB55</accession>
<dbReference type="Proteomes" id="UP001597389">
    <property type="component" value="Unassembled WGS sequence"/>
</dbReference>
<organism evidence="2 3">
    <name type="scientific">Rubritalea tangerina</name>
    <dbReference type="NCBI Taxonomy" id="430798"/>
    <lineage>
        <taxon>Bacteria</taxon>
        <taxon>Pseudomonadati</taxon>
        <taxon>Verrucomicrobiota</taxon>
        <taxon>Verrucomicrobiia</taxon>
        <taxon>Verrucomicrobiales</taxon>
        <taxon>Rubritaleaceae</taxon>
        <taxon>Rubritalea</taxon>
    </lineage>
</organism>
<dbReference type="RefSeq" id="WP_377087130.1">
    <property type="nucleotide sequence ID" value="NZ_JBHSJL010000014.1"/>
</dbReference>
<evidence type="ECO:0000256" key="1">
    <source>
        <dbReference type="SAM" id="Phobius"/>
    </source>
</evidence>
<feature type="transmembrane region" description="Helical" evidence="1">
    <location>
        <begin position="20"/>
        <end position="40"/>
    </location>
</feature>
<keyword evidence="1" id="KW-0812">Transmembrane</keyword>
<keyword evidence="3" id="KW-1185">Reference proteome</keyword>
<proteinExistence type="predicted"/>
<sequence>MKPAENFSQDEIDKRVNHQIHNHSLTLFPAAAGVLMLLWGGLFASSIALVLGGLSLGVSLGFLAYQKKVKFPELSEKLVETLRNQQLKELKEKLSPLKTELEQLNCSQGAEQVHRLKIKFDDLSKMIQEKLSHDHANAARLNAIAEQLYLATIENLIQAKQILTSVANINEQYIDTQIQRAHSDEERESLLERKQVLKDGQHAAEDCIANNEVAMTKINQLSMQLAKSKNSKFDMEHALHEITNNVRVEQWQSE</sequence>
<feature type="transmembrane region" description="Helical" evidence="1">
    <location>
        <begin position="46"/>
        <end position="65"/>
    </location>
</feature>
<evidence type="ECO:0000313" key="3">
    <source>
        <dbReference type="Proteomes" id="UP001597389"/>
    </source>
</evidence>
<evidence type="ECO:0000313" key="2">
    <source>
        <dbReference type="EMBL" id="MFD2158892.1"/>
    </source>
</evidence>
<dbReference type="EMBL" id="JBHUJB010000035">
    <property type="protein sequence ID" value="MFD2158892.1"/>
    <property type="molecule type" value="Genomic_DNA"/>
</dbReference>
<protein>
    <submittedName>
        <fullName evidence="2">Uncharacterized protein</fullName>
    </submittedName>
</protein>
<keyword evidence="1" id="KW-1133">Transmembrane helix</keyword>
<name>A0ABW4ZB55_9BACT</name>
<comment type="caution">
    <text evidence="2">The sequence shown here is derived from an EMBL/GenBank/DDBJ whole genome shotgun (WGS) entry which is preliminary data.</text>
</comment>